<dbReference type="InterPro" id="IPR038590">
    <property type="entry name" value="YaeQ_sf"/>
</dbReference>
<accession>B4D7C5</accession>
<dbReference type="PIRSF" id="PIRSF011484">
    <property type="entry name" value="YaeQ"/>
    <property type="match status" value="1"/>
</dbReference>
<protein>
    <submittedName>
        <fullName evidence="1">YaeQ family protein</fullName>
    </submittedName>
</protein>
<dbReference type="FunCoup" id="B4D7C5">
    <property type="interactions" value="17"/>
</dbReference>
<sequence length="187" mass="21185">MALKATIYKATVQLADMDRNVYADHELTIARHPSETDERMMVRILVFALNAPVDNDHGALEFAKDMWDSEEPALWQKDLTGQMLHWIEVGQPEERRLLQCSGRARRASVYSFASSTSQWWSGVADKISRARNLNVWQIPSEQARALATLADRSMKLDVTVQDGTIWVGNGQHSVEVSLQRLFGNSEK</sequence>
<dbReference type="PANTHER" id="PTHR38784:SF1">
    <property type="entry name" value="SUCROSE PHOSPHORYLASE"/>
    <property type="match status" value="1"/>
</dbReference>
<dbReference type="InParanoid" id="B4D7C5"/>
<proteinExistence type="predicted"/>
<reference evidence="1 2" key="1">
    <citation type="journal article" date="2011" name="J. Bacteriol.">
        <title>Genome sequence of Chthoniobacter flavus Ellin428, an aerobic heterotrophic soil bacterium.</title>
        <authorList>
            <person name="Kant R."/>
            <person name="van Passel M.W."/>
            <person name="Palva A."/>
            <person name="Lucas S."/>
            <person name="Lapidus A."/>
            <person name="Glavina Del Rio T."/>
            <person name="Dalin E."/>
            <person name="Tice H."/>
            <person name="Bruce D."/>
            <person name="Goodwin L."/>
            <person name="Pitluck S."/>
            <person name="Larimer F.W."/>
            <person name="Land M.L."/>
            <person name="Hauser L."/>
            <person name="Sangwan P."/>
            <person name="de Vos W.M."/>
            <person name="Janssen P.H."/>
            <person name="Smidt H."/>
        </authorList>
    </citation>
    <scope>NUCLEOTIDE SEQUENCE [LARGE SCALE GENOMIC DNA]</scope>
    <source>
        <strain evidence="1 2">Ellin428</strain>
    </source>
</reference>
<dbReference type="Gene3D" id="3.10.640.10">
    <property type="entry name" value="Restriction endonuclease-like alpha-beta roll domain"/>
    <property type="match status" value="1"/>
</dbReference>
<dbReference type="Pfam" id="PF07152">
    <property type="entry name" value="YaeQ"/>
    <property type="match status" value="1"/>
</dbReference>
<comment type="caution">
    <text evidence="1">The sequence shown here is derived from an EMBL/GenBank/DDBJ whole genome shotgun (WGS) entry which is preliminary data.</text>
</comment>
<name>B4D7C5_9BACT</name>
<dbReference type="InterPro" id="IPR011335">
    <property type="entry name" value="Restrct_endonuc-II-like"/>
</dbReference>
<dbReference type="eggNOG" id="COG4681">
    <property type="taxonomic scope" value="Bacteria"/>
</dbReference>
<evidence type="ECO:0000313" key="2">
    <source>
        <dbReference type="Proteomes" id="UP000005824"/>
    </source>
</evidence>
<keyword evidence="2" id="KW-1185">Reference proteome</keyword>
<dbReference type="AlphaFoldDB" id="B4D7C5"/>
<organism evidence="1 2">
    <name type="scientific">Chthoniobacter flavus Ellin428</name>
    <dbReference type="NCBI Taxonomy" id="497964"/>
    <lineage>
        <taxon>Bacteria</taxon>
        <taxon>Pseudomonadati</taxon>
        <taxon>Verrucomicrobiota</taxon>
        <taxon>Spartobacteria</taxon>
        <taxon>Chthoniobacterales</taxon>
        <taxon>Chthoniobacteraceae</taxon>
        <taxon>Chthoniobacter</taxon>
    </lineage>
</organism>
<dbReference type="InterPro" id="IPR009822">
    <property type="entry name" value="YaeQ"/>
</dbReference>
<dbReference type="SMART" id="SM01322">
    <property type="entry name" value="YaeQ"/>
    <property type="match status" value="1"/>
</dbReference>
<dbReference type="STRING" id="497964.CfE428DRAFT_4815"/>
<dbReference type="PANTHER" id="PTHR38784">
    <property type="entry name" value="SUCROSE PHOSPHORYLASE"/>
    <property type="match status" value="1"/>
</dbReference>
<dbReference type="Proteomes" id="UP000005824">
    <property type="component" value="Unassembled WGS sequence"/>
</dbReference>
<evidence type="ECO:0000313" key="1">
    <source>
        <dbReference type="EMBL" id="EDY17776.1"/>
    </source>
</evidence>
<gene>
    <name evidence="1" type="ORF">CfE428DRAFT_4815</name>
</gene>
<dbReference type="SUPFAM" id="SSF52980">
    <property type="entry name" value="Restriction endonuclease-like"/>
    <property type="match status" value="1"/>
</dbReference>
<dbReference type="EMBL" id="ABVL01000017">
    <property type="protein sequence ID" value="EDY17776.1"/>
    <property type="molecule type" value="Genomic_DNA"/>
</dbReference>
<dbReference type="RefSeq" id="WP_006982136.1">
    <property type="nucleotide sequence ID" value="NZ_ABVL01000017.1"/>
</dbReference>